<reference evidence="3" key="1">
    <citation type="submission" date="2013-06" db="EMBL/GenBank/DDBJ databases">
        <authorList>
            <person name="Zhao Q."/>
        </authorList>
    </citation>
    <scope>NUCLEOTIDE SEQUENCE</scope>
    <source>
        <strain evidence="3">cv. W1943</strain>
    </source>
</reference>
<dbReference type="HOGENOM" id="CLU_2337312_0_0_1"/>
<keyword evidence="3" id="KW-1185">Reference proteome</keyword>
<dbReference type="Proteomes" id="UP000008022">
    <property type="component" value="Unassembled WGS sequence"/>
</dbReference>
<evidence type="ECO:0000313" key="2">
    <source>
        <dbReference type="EnsemblPlants" id="ORUFI05G08210.1"/>
    </source>
</evidence>
<accession>A0A0E0PJ48</accession>
<feature type="region of interest" description="Disordered" evidence="1">
    <location>
        <begin position="32"/>
        <end position="61"/>
    </location>
</feature>
<reference evidence="2" key="2">
    <citation type="submission" date="2015-06" db="UniProtKB">
        <authorList>
            <consortium name="EnsemblPlants"/>
        </authorList>
    </citation>
    <scope>IDENTIFICATION</scope>
</reference>
<dbReference type="Gramene" id="ORUFI05G08210.1">
    <property type="protein sequence ID" value="ORUFI05G08210.1"/>
    <property type="gene ID" value="ORUFI05G08210"/>
</dbReference>
<evidence type="ECO:0000256" key="1">
    <source>
        <dbReference type="SAM" id="MobiDB-lite"/>
    </source>
</evidence>
<dbReference type="AlphaFoldDB" id="A0A0E0PJ48"/>
<name>A0A0E0PJ48_ORYRU</name>
<protein>
    <submittedName>
        <fullName evidence="2">Uncharacterized protein</fullName>
    </submittedName>
</protein>
<dbReference type="EnsemblPlants" id="ORUFI05G08210.1">
    <property type="protein sequence ID" value="ORUFI05G08210.1"/>
    <property type="gene ID" value="ORUFI05G08210"/>
</dbReference>
<proteinExistence type="predicted"/>
<organism evidence="2 3">
    <name type="scientific">Oryza rufipogon</name>
    <name type="common">Brownbeard rice</name>
    <name type="synonym">Asian wild rice</name>
    <dbReference type="NCBI Taxonomy" id="4529"/>
    <lineage>
        <taxon>Eukaryota</taxon>
        <taxon>Viridiplantae</taxon>
        <taxon>Streptophyta</taxon>
        <taxon>Embryophyta</taxon>
        <taxon>Tracheophyta</taxon>
        <taxon>Spermatophyta</taxon>
        <taxon>Magnoliopsida</taxon>
        <taxon>Liliopsida</taxon>
        <taxon>Poales</taxon>
        <taxon>Poaceae</taxon>
        <taxon>BOP clade</taxon>
        <taxon>Oryzoideae</taxon>
        <taxon>Oryzeae</taxon>
        <taxon>Oryzinae</taxon>
        <taxon>Oryza</taxon>
    </lineage>
</organism>
<evidence type="ECO:0000313" key="3">
    <source>
        <dbReference type="Proteomes" id="UP000008022"/>
    </source>
</evidence>
<sequence length="98" mass="10502">MAAFTDFPPPVAAAAICSKIASCCTRRRTLSARVGGGGEKNREGRGKKGALRAAADGRRRQPHTLGSLENLILINKPIYKSCVDEFITMVDEETGEPV</sequence>